<dbReference type="Proteomes" id="UP000663881">
    <property type="component" value="Unassembled WGS sequence"/>
</dbReference>
<evidence type="ECO:0000313" key="6">
    <source>
        <dbReference type="EMBL" id="CAF4027432.1"/>
    </source>
</evidence>
<proteinExistence type="predicted"/>
<dbReference type="Proteomes" id="UP000663891">
    <property type="component" value="Unassembled WGS sequence"/>
</dbReference>
<dbReference type="Pfam" id="PF12449">
    <property type="entry name" value="DUF3684"/>
    <property type="match status" value="1"/>
</dbReference>
<evidence type="ECO:0000313" key="3">
    <source>
        <dbReference type="EMBL" id="CAF1363769.1"/>
    </source>
</evidence>
<evidence type="ECO:0000256" key="2">
    <source>
        <dbReference type="PROSITE-ProRule" id="PRU00504"/>
    </source>
</evidence>
<dbReference type="EMBL" id="CAJNOG010000815">
    <property type="protein sequence ID" value="CAF1363769.1"/>
    <property type="molecule type" value="Genomic_DNA"/>
</dbReference>
<gene>
    <name evidence="3" type="ORF">JYZ213_LOCUS35733</name>
    <name evidence="6" type="ORF">OKA104_LOCUS31353</name>
    <name evidence="5" type="ORF">OXD698_LOCUS21494</name>
    <name evidence="4" type="ORF">VCS650_LOCUS36732</name>
</gene>
<evidence type="ECO:0000313" key="4">
    <source>
        <dbReference type="EMBL" id="CAF1404993.1"/>
    </source>
</evidence>
<reference evidence="3" key="1">
    <citation type="submission" date="2021-02" db="EMBL/GenBank/DDBJ databases">
        <authorList>
            <person name="Nowell W R."/>
        </authorList>
    </citation>
    <scope>NUCLEOTIDE SEQUENCE</scope>
</reference>
<protein>
    <submittedName>
        <fullName evidence="3">Uncharacterized protein</fullName>
    </submittedName>
</protein>
<feature type="repeat" description="NHL" evidence="2">
    <location>
        <begin position="496"/>
        <end position="532"/>
    </location>
</feature>
<dbReference type="SUPFAM" id="SSF101898">
    <property type="entry name" value="NHL repeat"/>
    <property type="match status" value="1"/>
</dbReference>
<dbReference type="EMBL" id="CAJOAZ010001771">
    <property type="protein sequence ID" value="CAF3855182.1"/>
    <property type="molecule type" value="Genomic_DNA"/>
</dbReference>
<dbReference type="InterPro" id="IPR001258">
    <property type="entry name" value="NHL_repeat"/>
</dbReference>
<sequence>MIQSGKHCLAFVWQNDKSLTTLRKELSKEEQTLSTSIILPMKTKYNLQTKSTKDKIKPSLHLIQLKSYLTKVLSFTKHINEIIVEINHKNISQFILFLFYTFLIDFEGEQWNNLTNDQILKNLIPLKYFQEKLSPSGQIFIGLGTHQTTGIGMHIYSHLIPTIKCENLGLQDPYISIWNEQLLKSIGNIIRFIYGQTIVNIANNHSQYLNTILSLYSFQTTVPNKTIEISYNQPKIPQYACWSPEAITFLNQSIIVTAYELFVSRNNTVYVAELHEGRVSIWHEDSILSIRNNFTSMFDPVSLFVTINGDIYVASHNFTTNGGIFNASHYRRTSVVQKWTSNATDSTVVMNTSHACFGIFVDIDNYLYCSMSLESQVVKQSLNGSMNTFIIVAGSDRHGSAHDMLYNPRGIFVTINFDLYVADCGNDRVQLFEFGQRNATTVAGRTSSVPIALECPTAVFLDADEHLFIVEVTNRRIIRSHSNGFSCVAGCSSEAGASSHQLSSPGDAAFDSYGNIFVADSDNDRVQKFILTKTGSGK</sequence>
<dbReference type="InterPro" id="IPR011042">
    <property type="entry name" value="6-blade_b-propeller_TolB-like"/>
</dbReference>
<dbReference type="Gene3D" id="2.120.10.30">
    <property type="entry name" value="TolB, C-terminal domain"/>
    <property type="match status" value="2"/>
</dbReference>
<dbReference type="PANTHER" id="PTHR47839:SF1">
    <property type="entry name" value="DOMAIN PROTEIN, PUTATIVE (AFU_ORTHOLOGUE AFUA_6G04830)-RELATED"/>
    <property type="match status" value="1"/>
</dbReference>
<dbReference type="Proteomes" id="UP000663844">
    <property type="component" value="Unassembled WGS sequence"/>
</dbReference>
<evidence type="ECO:0000313" key="5">
    <source>
        <dbReference type="EMBL" id="CAF3855182.1"/>
    </source>
</evidence>
<evidence type="ECO:0000313" key="7">
    <source>
        <dbReference type="Proteomes" id="UP000663845"/>
    </source>
</evidence>
<dbReference type="CDD" id="cd05819">
    <property type="entry name" value="NHL"/>
    <property type="match status" value="1"/>
</dbReference>
<dbReference type="OrthoDB" id="1262810at2759"/>
<dbReference type="PANTHER" id="PTHR47839">
    <property type="entry name" value="DOMAIN PROTEIN, PUTATIVE (AFU_ORTHOLOGUE AFUA_6G04830)-RELATED"/>
    <property type="match status" value="1"/>
</dbReference>
<dbReference type="AlphaFoldDB" id="A0A815IBG4"/>
<keyword evidence="1" id="KW-0677">Repeat</keyword>
<evidence type="ECO:0000256" key="1">
    <source>
        <dbReference type="ARBA" id="ARBA00022737"/>
    </source>
</evidence>
<name>A0A815IBG4_9BILA</name>
<dbReference type="InterPro" id="IPR022155">
    <property type="entry name" value="DUF3684"/>
</dbReference>
<dbReference type="PROSITE" id="PS51125">
    <property type="entry name" value="NHL"/>
    <property type="match status" value="1"/>
</dbReference>
<dbReference type="EMBL" id="CAJOAY010003534">
    <property type="protein sequence ID" value="CAF4027432.1"/>
    <property type="molecule type" value="Genomic_DNA"/>
</dbReference>
<organism evidence="3 7">
    <name type="scientific">Adineta steineri</name>
    <dbReference type="NCBI Taxonomy" id="433720"/>
    <lineage>
        <taxon>Eukaryota</taxon>
        <taxon>Metazoa</taxon>
        <taxon>Spiralia</taxon>
        <taxon>Gnathifera</taxon>
        <taxon>Rotifera</taxon>
        <taxon>Eurotatoria</taxon>
        <taxon>Bdelloidea</taxon>
        <taxon>Adinetida</taxon>
        <taxon>Adinetidae</taxon>
        <taxon>Adineta</taxon>
    </lineage>
</organism>
<dbReference type="Proteomes" id="UP000663845">
    <property type="component" value="Unassembled WGS sequence"/>
</dbReference>
<dbReference type="EMBL" id="CAJNON010000925">
    <property type="protein sequence ID" value="CAF1404993.1"/>
    <property type="molecule type" value="Genomic_DNA"/>
</dbReference>
<accession>A0A815IBG4</accession>
<comment type="caution">
    <text evidence="3">The sequence shown here is derived from an EMBL/GenBank/DDBJ whole genome shotgun (WGS) entry which is preliminary data.</text>
</comment>